<evidence type="ECO:0000313" key="3">
    <source>
        <dbReference type="EMBL" id="QGR20101.1"/>
    </source>
</evidence>
<dbReference type="GO" id="GO:0005829">
    <property type="term" value="C:cytosol"/>
    <property type="evidence" value="ECO:0007669"/>
    <property type="project" value="TreeGrafter"/>
</dbReference>
<dbReference type="Pfam" id="PF06094">
    <property type="entry name" value="GGACT"/>
    <property type="match status" value="2"/>
</dbReference>
<keyword evidence="3" id="KW-0808">Transferase</keyword>
<accession>A0A650CQI0</accession>
<dbReference type="PANTHER" id="PTHR12510">
    <property type="entry name" value="TROPONIN C-AKIN-1 PROTEIN"/>
    <property type="match status" value="1"/>
</dbReference>
<dbReference type="GO" id="GO:0061929">
    <property type="term" value="F:gamma-glutamylaminecyclotransferase activity"/>
    <property type="evidence" value="ECO:0007669"/>
    <property type="project" value="InterPro"/>
</dbReference>
<dbReference type="RefSeq" id="WP_156007550.1">
    <property type="nucleotide sequence ID" value="NZ_CP045483.1"/>
</dbReference>
<keyword evidence="4" id="KW-1185">Reference proteome</keyword>
<evidence type="ECO:0000256" key="1">
    <source>
        <dbReference type="ARBA" id="ARBA00008861"/>
    </source>
</evidence>
<dbReference type="Gene3D" id="3.10.490.10">
    <property type="entry name" value="Gamma-glutamyl cyclotransferase-like"/>
    <property type="match status" value="2"/>
</dbReference>
<comment type="similarity">
    <text evidence="1">Belongs to the gamma-glutamylcyclotransferase family.</text>
</comment>
<gene>
    <name evidence="3" type="ORF">D1868_08940</name>
</gene>
<dbReference type="GO" id="GO:0016740">
    <property type="term" value="F:transferase activity"/>
    <property type="evidence" value="ECO:0007669"/>
    <property type="project" value="UniProtKB-KW"/>
</dbReference>
<dbReference type="SUPFAM" id="SSF110857">
    <property type="entry name" value="Gamma-glutamyl cyclotransferase-like"/>
    <property type="match status" value="2"/>
</dbReference>
<dbReference type="InterPro" id="IPR036568">
    <property type="entry name" value="GGCT-like_sf"/>
</dbReference>
<sequence>MSRIPYLFVYGSLRFGFELNHFLRNSRFVGLGFAEGFKMYDLGNYPGVVKGDGIIHGEVYEVSNETLRILDQVEDFNGRPDDLYIREKIKVYFDYKRRYSIDNVNIYVYNQTIEGREVIEDGDYSKYAGMPVILNYFAYAENTNEEILKQRGVTKIFKKIPAILRGYKIVFNTPCRWGYCANLKTEEKGKVCGYIYLMLESELNSLDKAEKHLIRYMRDVVKVEDENNNVYFAYTYLSPSEEGEFEPSHEYVNYILQGIKSGWKNCISSGLEKYT</sequence>
<proteinExistence type="inferred from homology"/>
<feature type="domain" description="Gamma-glutamylcyclotransferase AIG2-like" evidence="2">
    <location>
        <begin position="7"/>
        <end position="125"/>
    </location>
</feature>
<dbReference type="Proteomes" id="UP000423396">
    <property type="component" value="Chromosome"/>
</dbReference>
<protein>
    <submittedName>
        <fullName evidence="3">Gamma-glutamylcyclotransferase</fullName>
    </submittedName>
</protein>
<dbReference type="CDD" id="cd06661">
    <property type="entry name" value="GGCT_like"/>
    <property type="match status" value="2"/>
</dbReference>
<dbReference type="AlphaFoldDB" id="A0A650CQI0"/>
<dbReference type="InterPro" id="IPR009288">
    <property type="entry name" value="AIG2-like_dom"/>
</dbReference>
<dbReference type="InterPro" id="IPR013024">
    <property type="entry name" value="GGCT-like"/>
</dbReference>
<feature type="domain" description="Gamma-glutamylcyclotransferase AIG2-like" evidence="2">
    <location>
        <begin position="154"/>
        <end position="249"/>
    </location>
</feature>
<name>A0A650CQI0_9CREN</name>
<organism evidence="3 4">
    <name type="scientific">Stygiolobus azoricus</name>
    <dbReference type="NCBI Taxonomy" id="41675"/>
    <lineage>
        <taxon>Archaea</taxon>
        <taxon>Thermoproteota</taxon>
        <taxon>Thermoprotei</taxon>
        <taxon>Sulfolobales</taxon>
        <taxon>Sulfolobaceae</taxon>
        <taxon>Stygiolobus</taxon>
    </lineage>
</organism>
<dbReference type="KEGG" id="sazo:D1868_08940"/>
<dbReference type="OrthoDB" id="100169at2157"/>
<evidence type="ECO:0000313" key="4">
    <source>
        <dbReference type="Proteomes" id="UP000423396"/>
    </source>
</evidence>
<dbReference type="PANTHER" id="PTHR12510:SF4">
    <property type="entry name" value="GAMMA-GLUTAMYLAMINECYCLOTRANSFERASE"/>
    <property type="match status" value="1"/>
</dbReference>
<evidence type="ECO:0000259" key="2">
    <source>
        <dbReference type="Pfam" id="PF06094"/>
    </source>
</evidence>
<dbReference type="GeneID" id="42799192"/>
<reference evidence="3 4" key="1">
    <citation type="submission" date="2019-10" db="EMBL/GenBank/DDBJ databases">
        <title>Genome Sequences from Six Type Strain Members of the Archaeal Family Sulfolobaceae: Acidianus ambivalens, Acidianus infernus, Metallosphaera prunae, Stygiolobus azoricus, Sulfolobus metallicus, and Sulfurisphaera ohwakuensis.</title>
        <authorList>
            <person name="Counts J.A."/>
            <person name="Kelly R.M."/>
        </authorList>
    </citation>
    <scope>NUCLEOTIDE SEQUENCE [LARGE SCALE GENOMIC DNA]</scope>
    <source>
        <strain evidence="3 4">FC6</strain>
    </source>
</reference>
<dbReference type="EMBL" id="CP045483">
    <property type="protein sequence ID" value="QGR20101.1"/>
    <property type="molecule type" value="Genomic_DNA"/>
</dbReference>
<dbReference type="InterPro" id="IPR039126">
    <property type="entry name" value="GGACT"/>
</dbReference>